<dbReference type="eggNOG" id="ENOG5031XW8">
    <property type="taxonomic scope" value="Bacteria"/>
</dbReference>
<organism evidence="2 3">
    <name type="scientific">Bifidobacterium scardovii</name>
    <dbReference type="NCBI Taxonomy" id="158787"/>
    <lineage>
        <taxon>Bacteria</taxon>
        <taxon>Bacillati</taxon>
        <taxon>Actinomycetota</taxon>
        <taxon>Actinomycetes</taxon>
        <taxon>Bifidobacteriales</taxon>
        <taxon>Bifidobacteriaceae</taxon>
        <taxon>Bifidobacterium</taxon>
    </lineage>
</organism>
<evidence type="ECO:0000313" key="3">
    <source>
        <dbReference type="Proteomes" id="UP000029033"/>
    </source>
</evidence>
<dbReference type="Proteomes" id="UP000029033">
    <property type="component" value="Unassembled WGS sequence"/>
</dbReference>
<evidence type="ECO:0000256" key="1">
    <source>
        <dbReference type="SAM" id="MobiDB-lite"/>
    </source>
</evidence>
<feature type="region of interest" description="Disordered" evidence="1">
    <location>
        <begin position="1"/>
        <end position="20"/>
    </location>
</feature>
<dbReference type="OrthoDB" id="3240186at2"/>
<dbReference type="EMBL" id="JGZO01000031">
    <property type="protein sequence ID" value="KFI90270.1"/>
    <property type="molecule type" value="Genomic_DNA"/>
</dbReference>
<feature type="compositionally biased region" description="Low complexity" evidence="1">
    <location>
        <begin position="48"/>
        <end position="61"/>
    </location>
</feature>
<feature type="region of interest" description="Disordered" evidence="1">
    <location>
        <begin position="34"/>
        <end position="66"/>
    </location>
</feature>
<dbReference type="GeneID" id="85164969"/>
<protein>
    <submittedName>
        <fullName evidence="2">Uncharacterized protein</fullName>
    </submittedName>
</protein>
<sequence>MKCEECGRDFHPSHRGSPSKYCCGACRAKAYRKRRKQQAKAPAKRDAPTPAAAPTPSAAPRLNGREFDRMMDGSLEDDLRHVRDRLKRYLDDPSTPANAIANISARYIIVCERLHDLAGGDPLLDIEDETSEVSDVGASIV</sequence>
<name>A0A087D420_9BIFI</name>
<dbReference type="AlphaFoldDB" id="A0A087D420"/>
<reference evidence="2 3" key="1">
    <citation type="submission" date="2014-03" db="EMBL/GenBank/DDBJ databases">
        <title>Genomics of Bifidobacteria.</title>
        <authorList>
            <person name="Ventura M."/>
            <person name="Milani C."/>
            <person name="Lugli G.A."/>
        </authorList>
    </citation>
    <scope>NUCLEOTIDE SEQUENCE [LARGE SCALE GENOMIC DNA]</scope>
    <source>
        <strain evidence="2 3">LMG 21589</strain>
    </source>
</reference>
<accession>A0A087D420</accession>
<dbReference type="STRING" id="158787.BSCA_1881"/>
<comment type="caution">
    <text evidence="2">The sequence shown here is derived from an EMBL/GenBank/DDBJ whole genome shotgun (WGS) entry which is preliminary data.</text>
</comment>
<dbReference type="RefSeq" id="WP_033519554.1">
    <property type="nucleotide sequence ID" value="NZ_CAUPKV010000018.1"/>
</dbReference>
<keyword evidence="3" id="KW-1185">Reference proteome</keyword>
<proteinExistence type="predicted"/>
<gene>
    <name evidence="2" type="ORF">BSCA_1881</name>
</gene>
<evidence type="ECO:0000313" key="2">
    <source>
        <dbReference type="EMBL" id="KFI90270.1"/>
    </source>
</evidence>
<feature type="compositionally biased region" description="Basic and acidic residues" evidence="1">
    <location>
        <begin position="1"/>
        <end position="12"/>
    </location>
</feature>